<evidence type="ECO:0000256" key="7">
    <source>
        <dbReference type="ARBA" id="ARBA00022785"/>
    </source>
</evidence>
<dbReference type="SUPFAM" id="SSF111337">
    <property type="entry name" value="QueA-like"/>
    <property type="match status" value="1"/>
</dbReference>
<keyword evidence="5 13" id="KW-0808">Transferase</keyword>
<comment type="pathway">
    <text evidence="2 13">tRNA modification; tRNA-queuosine biosynthesis.</text>
</comment>
<dbReference type="Proteomes" id="UP000294546">
    <property type="component" value="Unassembled WGS sequence"/>
</dbReference>
<evidence type="ECO:0000256" key="10">
    <source>
        <dbReference type="ARBA" id="ARBA00066503"/>
    </source>
</evidence>
<evidence type="ECO:0000256" key="3">
    <source>
        <dbReference type="ARBA" id="ARBA00011245"/>
    </source>
</evidence>
<gene>
    <name evidence="13" type="primary">queA</name>
    <name evidence="14" type="ORF">CLV83_2799</name>
</gene>
<evidence type="ECO:0000256" key="13">
    <source>
        <dbReference type="HAMAP-Rule" id="MF_00113"/>
    </source>
</evidence>
<dbReference type="OrthoDB" id="9805933at2"/>
<keyword evidence="7 13" id="KW-0671">Queuosine biosynthesis</keyword>
<dbReference type="RefSeq" id="WP_132293421.1">
    <property type="nucleotide sequence ID" value="NZ_SMFU01000009.1"/>
</dbReference>
<dbReference type="HAMAP" id="MF_00113">
    <property type="entry name" value="QueA"/>
    <property type="match status" value="1"/>
</dbReference>
<dbReference type="InterPro" id="IPR036100">
    <property type="entry name" value="QueA_sf"/>
</dbReference>
<evidence type="ECO:0000256" key="4">
    <source>
        <dbReference type="ARBA" id="ARBA00022490"/>
    </source>
</evidence>
<dbReference type="NCBIfam" id="TIGR00113">
    <property type="entry name" value="queA"/>
    <property type="match status" value="1"/>
</dbReference>
<keyword evidence="4 13" id="KW-0963">Cytoplasm</keyword>
<dbReference type="GO" id="GO:0008616">
    <property type="term" value="P:tRNA queuosine(34) biosynthetic process"/>
    <property type="evidence" value="ECO:0007669"/>
    <property type="project" value="UniProtKB-UniRule"/>
</dbReference>
<dbReference type="AlphaFoldDB" id="A0A4R1GG21"/>
<organism evidence="14 15">
    <name type="scientific">Marinobacterium mangrovicola</name>
    <dbReference type="NCBI Taxonomy" id="1476959"/>
    <lineage>
        <taxon>Bacteria</taxon>
        <taxon>Pseudomonadati</taxon>
        <taxon>Pseudomonadota</taxon>
        <taxon>Gammaproteobacteria</taxon>
        <taxon>Oceanospirillales</taxon>
        <taxon>Oceanospirillaceae</taxon>
        <taxon>Marinobacterium</taxon>
    </lineage>
</organism>
<accession>A0A4R1GG21</accession>
<dbReference type="Gene3D" id="2.40.10.240">
    <property type="entry name" value="QueA-like"/>
    <property type="match status" value="1"/>
</dbReference>
<dbReference type="PANTHER" id="PTHR30307">
    <property type="entry name" value="S-ADENOSYLMETHIONINE:TRNA RIBOSYLTRANSFERASE-ISOMERASE"/>
    <property type="match status" value="1"/>
</dbReference>
<evidence type="ECO:0000256" key="9">
    <source>
        <dbReference type="ARBA" id="ARBA00061210"/>
    </source>
</evidence>
<dbReference type="Pfam" id="PF02547">
    <property type="entry name" value="Queuosine_synth"/>
    <property type="match status" value="1"/>
</dbReference>
<dbReference type="InterPro" id="IPR042119">
    <property type="entry name" value="QueA_dom2"/>
</dbReference>
<dbReference type="InterPro" id="IPR042118">
    <property type="entry name" value="QueA_dom1"/>
</dbReference>
<reference evidence="14 15" key="1">
    <citation type="submission" date="2019-03" db="EMBL/GenBank/DDBJ databases">
        <title>Genomic Encyclopedia of Archaeal and Bacterial Type Strains, Phase II (KMG-II): from individual species to whole genera.</title>
        <authorList>
            <person name="Goeker M."/>
        </authorList>
    </citation>
    <scope>NUCLEOTIDE SEQUENCE [LARGE SCALE GENOMIC DNA]</scope>
    <source>
        <strain evidence="14 15">DSM 27697</strain>
    </source>
</reference>
<comment type="subcellular location">
    <subcellularLocation>
        <location evidence="1 13">Cytoplasm</location>
    </subcellularLocation>
</comment>
<name>A0A4R1GG21_9GAMM</name>
<comment type="subunit">
    <text evidence="3 13">Monomer.</text>
</comment>
<dbReference type="FunFam" id="3.40.1780.10:FF:000001">
    <property type="entry name" value="S-adenosylmethionine:tRNA ribosyltransferase-isomerase"/>
    <property type="match status" value="1"/>
</dbReference>
<comment type="caution">
    <text evidence="14">The sequence shown here is derived from an EMBL/GenBank/DDBJ whole genome shotgun (WGS) entry which is preliminary data.</text>
</comment>
<evidence type="ECO:0000256" key="5">
    <source>
        <dbReference type="ARBA" id="ARBA00022679"/>
    </source>
</evidence>
<keyword evidence="14" id="KW-0413">Isomerase</keyword>
<dbReference type="GO" id="GO:0051075">
    <property type="term" value="F:S-adenosylmethionine:tRNA ribosyltransferase-isomerase activity"/>
    <property type="evidence" value="ECO:0007669"/>
    <property type="project" value="UniProtKB-EC"/>
</dbReference>
<dbReference type="NCBIfam" id="NF001140">
    <property type="entry name" value="PRK00147.1"/>
    <property type="match status" value="1"/>
</dbReference>
<dbReference type="EC" id="2.4.99.17" evidence="10 13"/>
<dbReference type="InterPro" id="IPR003699">
    <property type="entry name" value="QueA"/>
</dbReference>
<proteinExistence type="inferred from homology"/>
<comment type="similarity">
    <text evidence="9 13">Belongs to the QueA family.</text>
</comment>
<sequence>MQLKDFYFDLPEELIARYPLEQRSASRMLCVDGNSGELNHRVFSDILDLLEPGDLLVFNDTRVIPARLFGQKESGGKVELLIERVTGEHEALAHIRSSRSPKPGATLLLEGGLKAEVTGRQENLFELRFDIEGHLVAALEEFGHIPLPPYMKRDDQLSDRERYQTVYNRKPGAVAAPTAGLHFDQPLLDKLKEKGIETAFVTLHVGAGTFQPVKVDKIEDHHMHAEYIEVSPEVCEAVNAARARGKRVVAVGTTSVRSLESASRSGEIAPFYGDTEIFIYPGYQYVSVDALITNFHLPESTLLMLVSAFAGYEHMMYAYEQAVAERYRFFSYGDAMFLTRRDAQENP</sequence>
<evidence type="ECO:0000313" key="15">
    <source>
        <dbReference type="Proteomes" id="UP000294546"/>
    </source>
</evidence>
<protein>
    <recommendedName>
        <fullName evidence="11 13">S-adenosylmethionine:tRNA ribosyltransferase-isomerase</fullName>
        <ecNumber evidence="10 13">2.4.99.17</ecNumber>
    </recommendedName>
    <alternativeName>
        <fullName evidence="12 13">Queuosine biosynthesis protein QueA</fullName>
    </alternativeName>
</protein>
<dbReference type="PANTHER" id="PTHR30307:SF0">
    <property type="entry name" value="S-ADENOSYLMETHIONINE:TRNA RIBOSYLTRANSFERASE-ISOMERASE"/>
    <property type="match status" value="1"/>
</dbReference>
<dbReference type="EMBL" id="SMFU01000009">
    <property type="protein sequence ID" value="TCK05861.1"/>
    <property type="molecule type" value="Genomic_DNA"/>
</dbReference>
<evidence type="ECO:0000256" key="2">
    <source>
        <dbReference type="ARBA" id="ARBA00004691"/>
    </source>
</evidence>
<evidence type="ECO:0000256" key="6">
    <source>
        <dbReference type="ARBA" id="ARBA00022691"/>
    </source>
</evidence>
<keyword evidence="6 13" id="KW-0949">S-adenosyl-L-methionine</keyword>
<dbReference type="GO" id="GO:0005737">
    <property type="term" value="C:cytoplasm"/>
    <property type="evidence" value="ECO:0007669"/>
    <property type="project" value="UniProtKB-SubCell"/>
</dbReference>
<dbReference type="UniPathway" id="UPA00392"/>
<comment type="function">
    <text evidence="13">Transfers and isomerizes the ribose moiety from AdoMet to the 7-aminomethyl group of 7-deazaguanine (preQ1-tRNA) to give epoxyqueuosine (oQ-tRNA).</text>
</comment>
<evidence type="ECO:0000313" key="14">
    <source>
        <dbReference type="EMBL" id="TCK05861.1"/>
    </source>
</evidence>
<evidence type="ECO:0000256" key="8">
    <source>
        <dbReference type="ARBA" id="ARBA00052751"/>
    </source>
</evidence>
<comment type="catalytic activity">
    <reaction evidence="8 13">
        <text>7-aminomethyl-7-carbaguanosine(34) in tRNA + S-adenosyl-L-methionine = epoxyqueuosine(34) in tRNA + adenine + L-methionine + 2 H(+)</text>
        <dbReference type="Rhea" id="RHEA:32155"/>
        <dbReference type="Rhea" id="RHEA-COMP:10342"/>
        <dbReference type="Rhea" id="RHEA-COMP:18582"/>
        <dbReference type="ChEBI" id="CHEBI:15378"/>
        <dbReference type="ChEBI" id="CHEBI:16708"/>
        <dbReference type="ChEBI" id="CHEBI:57844"/>
        <dbReference type="ChEBI" id="CHEBI:59789"/>
        <dbReference type="ChEBI" id="CHEBI:82833"/>
        <dbReference type="ChEBI" id="CHEBI:194443"/>
        <dbReference type="EC" id="2.4.99.17"/>
    </reaction>
</comment>
<evidence type="ECO:0000256" key="11">
    <source>
        <dbReference type="ARBA" id="ARBA00069325"/>
    </source>
</evidence>
<evidence type="ECO:0000256" key="1">
    <source>
        <dbReference type="ARBA" id="ARBA00004496"/>
    </source>
</evidence>
<evidence type="ECO:0000256" key="12">
    <source>
        <dbReference type="ARBA" id="ARBA00076160"/>
    </source>
</evidence>
<dbReference type="Gene3D" id="3.40.1780.10">
    <property type="entry name" value="QueA-like"/>
    <property type="match status" value="1"/>
</dbReference>
<keyword evidence="15" id="KW-1185">Reference proteome</keyword>